<dbReference type="EMBL" id="BTRK01000005">
    <property type="protein sequence ID" value="GMR51757.1"/>
    <property type="molecule type" value="Genomic_DNA"/>
</dbReference>
<evidence type="ECO:0000313" key="1">
    <source>
        <dbReference type="EMBL" id="GMR51757.1"/>
    </source>
</evidence>
<proteinExistence type="predicted"/>
<dbReference type="Proteomes" id="UP001328107">
    <property type="component" value="Unassembled WGS sequence"/>
</dbReference>
<evidence type="ECO:0000313" key="2">
    <source>
        <dbReference type="Proteomes" id="UP001328107"/>
    </source>
</evidence>
<organism evidence="1 2">
    <name type="scientific">Pristionchus mayeri</name>
    <dbReference type="NCBI Taxonomy" id="1317129"/>
    <lineage>
        <taxon>Eukaryota</taxon>
        <taxon>Metazoa</taxon>
        <taxon>Ecdysozoa</taxon>
        <taxon>Nematoda</taxon>
        <taxon>Chromadorea</taxon>
        <taxon>Rhabditida</taxon>
        <taxon>Rhabditina</taxon>
        <taxon>Diplogasteromorpha</taxon>
        <taxon>Diplogasteroidea</taxon>
        <taxon>Neodiplogasteridae</taxon>
        <taxon>Pristionchus</taxon>
    </lineage>
</organism>
<reference evidence="2" key="1">
    <citation type="submission" date="2022-10" db="EMBL/GenBank/DDBJ databases">
        <title>Genome assembly of Pristionchus species.</title>
        <authorList>
            <person name="Yoshida K."/>
            <person name="Sommer R.J."/>
        </authorList>
    </citation>
    <scope>NUCLEOTIDE SEQUENCE [LARGE SCALE GENOMIC DNA]</scope>
    <source>
        <strain evidence="2">RS5460</strain>
    </source>
</reference>
<protein>
    <submittedName>
        <fullName evidence="1">Uncharacterized protein</fullName>
    </submittedName>
</protein>
<feature type="non-terminal residue" evidence="1">
    <location>
        <position position="75"/>
    </location>
</feature>
<gene>
    <name evidence="1" type="ORF">PMAYCL1PPCAC_21952</name>
</gene>
<comment type="caution">
    <text evidence="1">The sequence shown here is derived from an EMBL/GenBank/DDBJ whole genome shotgun (WGS) entry which is preliminary data.</text>
</comment>
<dbReference type="AlphaFoldDB" id="A0AAN5CXC8"/>
<sequence length="75" mass="8393">NGRSMSERHPNQRDEESILHSFHGLFSIPIGLFAPSSRFFSNNALDAHTVHAIDPHCGAGRSLLLHLQYQRAEIS</sequence>
<feature type="non-terminal residue" evidence="1">
    <location>
        <position position="1"/>
    </location>
</feature>
<accession>A0AAN5CXC8</accession>
<name>A0AAN5CXC8_9BILA</name>
<keyword evidence="2" id="KW-1185">Reference proteome</keyword>